<dbReference type="PANTHER" id="PTHR43229:SF2">
    <property type="entry name" value="NODULATION PROTEIN J"/>
    <property type="match status" value="1"/>
</dbReference>
<feature type="transmembrane region" description="Helical" evidence="5">
    <location>
        <begin position="224"/>
        <end position="242"/>
    </location>
</feature>
<reference evidence="8" key="1">
    <citation type="submission" date="2018-12" db="EMBL/GenBank/DDBJ databases">
        <title>Tengunoibacter tsumagoiensis gen. nov., sp. nov., Dictyobacter kobayashii sp. nov., D. alpinus sp. nov., and D. joshuensis sp. nov. and description of Dictyobacteraceae fam. nov. within the order Ktedonobacterales isolated from Tengu-no-mugimeshi.</title>
        <authorList>
            <person name="Wang C.M."/>
            <person name="Zheng Y."/>
            <person name="Sakai Y."/>
            <person name="Toyoda A."/>
            <person name="Minakuchi Y."/>
            <person name="Abe K."/>
            <person name="Yokota A."/>
            <person name="Yabe S."/>
        </authorList>
    </citation>
    <scope>NUCLEOTIDE SEQUENCE [LARGE SCALE GENOMIC DNA]</scope>
    <source>
        <strain evidence="8">Uno3</strain>
    </source>
</reference>
<dbReference type="InterPro" id="IPR013525">
    <property type="entry name" value="ABC2_TM"/>
</dbReference>
<evidence type="ECO:0000256" key="1">
    <source>
        <dbReference type="ARBA" id="ARBA00004141"/>
    </source>
</evidence>
<dbReference type="PANTHER" id="PTHR43229">
    <property type="entry name" value="NODULATION PROTEIN J"/>
    <property type="match status" value="1"/>
</dbReference>
<evidence type="ECO:0000256" key="5">
    <source>
        <dbReference type="SAM" id="Phobius"/>
    </source>
</evidence>
<keyword evidence="2 5" id="KW-0812">Transmembrane</keyword>
<evidence type="ECO:0000313" key="8">
    <source>
        <dbReference type="Proteomes" id="UP000287352"/>
    </source>
</evidence>
<dbReference type="AlphaFoldDB" id="A0A402A655"/>
<comment type="caution">
    <text evidence="7">The sequence shown here is derived from an EMBL/GenBank/DDBJ whole genome shotgun (WGS) entry which is preliminary data.</text>
</comment>
<evidence type="ECO:0000313" key="7">
    <source>
        <dbReference type="EMBL" id="GCE14623.1"/>
    </source>
</evidence>
<protein>
    <recommendedName>
        <fullName evidence="6">ABC-2 type transporter transmembrane domain-containing protein</fullName>
    </recommendedName>
</protein>
<feature type="transmembrane region" description="Helical" evidence="5">
    <location>
        <begin position="111"/>
        <end position="129"/>
    </location>
</feature>
<feature type="transmembrane region" description="Helical" evidence="5">
    <location>
        <begin position="190"/>
        <end position="212"/>
    </location>
</feature>
<feature type="transmembrane region" description="Helical" evidence="5">
    <location>
        <begin position="87"/>
        <end position="105"/>
    </location>
</feature>
<dbReference type="Proteomes" id="UP000287352">
    <property type="component" value="Unassembled WGS sequence"/>
</dbReference>
<evidence type="ECO:0000256" key="3">
    <source>
        <dbReference type="ARBA" id="ARBA00022989"/>
    </source>
</evidence>
<dbReference type="InterPro" id="IPR051784">
    <property type="entry name" value="Nod_factor_ABC_transporter"/>
</dbReference>
<dbReference type="Pfam" id="PF01061">
    <property type="entry name" value="ABC2_membrane"/>
    <property type="match status" value="1"/>
</dbReference>
<proteinExistence type="predicted"/>
<keyword evidence="4 5" id="KW-0472">Membrane</keyword>
<feature type="transmembrane region" description="Helical" evidence="5">
    <location>
        <begin position="54"/>
        <end position="75"/>
    </location>
</feature>
<feature type="transmembrane region" description="Helical" evidence="5">
    <location>
        <begin position="136"/>
        <end position="157"/>
    </location>
</feature>
<comment type="subcellular location">
    <subcellularLocation>
        <location evidence="1">Membrane</location>
        <topology evidence="1">Multi-pass membrane protein</topology>
    </subcellularLocation>
</comment>
<sequence>MITRYWKEFSLLFLIQMLEMRVFWIVTVLFSLIVPIVMVLGLGSMGSGQNHSGLLYIVTGSTVVSLVTLGIVSLSQEMAQMKIQGQFLYYASLPISKMSLLIAVLISRLLIQLPGILVILFGGNFLYHLGFNTSIWTFIIIFLALFSLSGVGGVIGLALDPQIVPTLASIVLFGVLFGSPVLIPLHNFPVALRWIGLLLPPTYVADALRGSLSGSNEIPMPLDIGVLIICTIVSFVVIVRGVRWQLR</sequence>
<evidence type="ECO:0000256" key="4">
    <source>
        <dbReference type="ARBA" id="ARBA00023136"/>
    </source>
</evidence>
<dbReference type="EMBL" id="BIFR01000002">
    <property type="protein sequence ID" value="GCE14623.1"/>
    <property type="molecule type" value="Genomic_DNA"/>
</dbReference>
<dbReference type="RefSeq" id="WP_126582176.1">
    <property type="nucleotide sequence ID" value="NZ_BIFR01000002.1"/>
</dbReference>
<dbReference type="OrthoDB" id="508876at2"/>
<name>A0A402A655_9CHLR</name>
<keyword evidence="3 5" id="KW-1133">Transmembrane helix</keyword>
<evidence type="ECO:0000256" key="2">
    <source>
        <dbReference type="ARBA" id="ARBA00022692"/>
    </source>
</evidence>
<organism evidence="7 8">
    <name type="scientific">Tengunoibacter tsumagoiensis</name>
    <dbReference type="NCBI Taxonomy" id="2014871"/>
    <lineage>
        <taxon>Bacteria</taxon>
        <taxon>Bacillati</taxon>
        <taxon>Chloroflexota</taxon>
        <taxon>Ktedonobacteria</taxon>
        <taxon>Ktedonobacterales</taxon>
        <taxon>Dictyobacteraceae</taxon>
        <taxon>Tengunoibacter</taxon>
    </lineage>
</organism>
<feature type="transmembrane region" description="Helical" evidence="5">
    <location>
        <begin position="163"/>
        <end position="183"/>
    </location>
</feature>
<gene>
    <name evidence="7" type="ORF">KTT_44820</name>
</gene>
<feature type="domain" description="ABC-2 type transporter transmembrane" evidence="6">
    <location>
        <begin position="9"/>
        <end position="211"/>
    </location>
</feature>
<dbReference type="GO" id="GO:0140359">
    <property type="term" value="F:ABC-type transporter activity"/>
    <property type="evidence" value="ECO:0007669"/>
    <property type="project" value="InterPro"/>
</dbReference>
<feature type="transmembrane region" description="Helical" evidence="5">
    <location>
        <begin position="21"/>
        <end position="42"/>
    </location>
</feature>
<evidence type="ECO:0000259" key="6">
    <source>
        <dbReference type="Pfam" id="PF01061"/>
    </source>
</evidence>
<dbReference type="GO" id="GO:0016020">
    <property type="term" value="C:membrane"/>
    <property type="evidence" value="ECO:0007669"/>
    <property type="project" value="UniProtKB-SubCell"/>
</dbReference>
<keyword evidence="8" id="KW-1185">Reference proteome</keyword>
<accession>A0A402A655</accession>